<reference evidence="3 4" key="1">
    <citation type="submission" date="2019-05" db="EMBL/GenBank/DDBJ databases">
        <title>We sequenced the genome of Paenibacillus hemerocallicola KCTC 33185 for further insight into its adaptation and study the phylogeny of Paenibacillus.</title>
        <authorList>
            <person name="Narsing Rao M.P."/>
        </authorList>
    </citation>
    <scope>NUCLEOTIDE SEQUENCE [LARGE SCALE GENOMIC DNA]</scope>
    <source>
        <strain evidence="3 4">KCTC 33185</strain>
    </source>
</reference>
<keyword evidence="2" id="KW-0862">Zinc</keyword>
<keyword evidence="3" id="KW-0413">Isomerase</keyword>
<evidence type="ECO:0000256" key="1">
    <source>
        <dbReference type="ARBA" id="ARBA00022723"/>
    </source>
</evidence>
<keyword evidence="1" id="KW-0479">Metal-binding</keyword>
<evidence type="ECO:0000313" key="4">
    <source>
        <dbReference type="Proteomes" id="UP000307943"/>
    </source>
</evidence>
<dbReference type="EMBL" id="VDCQ01000009">
    <property type="protein sequence ID" value="TNJ66640.1"/>
    <property type="molecule type" value="Genomic_DNA"/>
</dbReference>
<dbReference type="OrthoDB" id="9808275at2"/>
<keyword evidence="4" id="KW-1185">Reference proteome</keyword>
<dbReference type="Proteomes" id="UP000307943">
    <property type="component" value="Unassembled WGS sequence"/>
</dbReference>
<evidence type="ECO:0000313" key="3">
    <source>
        <dbReference type="EMBL" id="TNJ66640.1"/>
    </source>
</evidence>
<proteinExistence type="predicted"/>
<dbReference type="SUPFAM" id="SSF51182">
    <property type="entry name" value="RmlC-like cupins"/>
    <property type="match status" value="1"/>
</dbReference>
<protein>
    <submittedName>
        <fullName evidence="3">Mannose-6-phosphate isomerase</fullName>
    </submittedName>
</protein>
<dbReference type="RefSeq" id="WP_139601759.1">
    <property type="nucleotide sequence ID" value="NZ_VDCQ01000009.1"/>
</dbReference>
<dbReference type="AlphaFoldDB" id="A0A5C4TDR6"/>
<organism evidence="3 4">
    <name type="scientific">Paenibacillus hemerocallicola</name>
    <dbReference type="NCBI Taxonomy" id="1172614"/>
    <lineage>
        <taxon>Bacteria</taxon>
        <taxon>Bacillati</taxon>
        <taxon>Bacillota</taxon>
        <taxon>Bacilli</taxon>
        <taxon>Bacillales</taxon>
        <taxon>Paenibacillaceae</taxon>
        <taxon>Paenibacillus</taxon>
    </lineage>
</organism>
<dbReference type="InterPro" id="IPR051804">
    <property type="entry name" value="Carb_Metab_Reg_Kinase/Isom"/>
</dbReference>
<evidence type="ECO:0000256" key="2">
    <source>
        <dbReference type="ARBA" id="ARBA00022833"/>
    </source>
</evidence>
<sequence length="380" mass="42530">MERSAAPWSKMPLKLHDDRVWRTYAGGKSLDAWRGAEVPQDSDRPELWVSSTVKAVNAGREHLPDEGMSKAVLPDGTAMPLKELIEADPVDFLGARHSAAYQSSPAILVKLLDSCERLTIQVHPDREFAKREFNSRFGKTEAWYILGGRTIDGQKPYVLLGFKEHVIKESWRLVFEEQRIPDMLNMLHKVEVEEGDVFLITGGLPHAIGSGCFLIEIQEPTDLTLRTERTTPRGVPLRDAACHQGIGFDRMLECFHYDRSDLEGALRRSKVMPEILAEHDGGRLTALIQAKHTDRFRMNRLAVSGTYTLEKPDEFTAAIVVSGKGTLEWANEDAHNGGIGRIEVKRGETLFLPAGLRAMTWSNAPDSEELIIVLCYPPHG</sequence>
<gene>
    <name evidence="3" type="ORF">FE784_08720</name>
</gene>
<accession>A0A5C4TDR6</accession>
<name>A0A5C4TDR6_9BACL</name>
<dbReference type="Gene3D" id="2.60.120.10">
    <property type="entry name" value="Jelly Rolls"/>
    <property type="match status" value="2"/>
</dbReference>
<dbReference type="CDD" id="cd07010">
    <property type="entry name" value="cupin_PMI_type_I_N_bac"/>
    <property type="match status" value="1"/>
</dbReference>
<dbReference type="InterPro" id="IPR011051">
    <property type="entry name" value="RmlC_Cupin_sf"/>
</dbReference>
<dbReference type="GO" id="GO:0016853">
    <property type="term" value="F:isomerase activity"/>
    <property type="evidence" value="ECO:0007669"/>
    <property type="project" value="UniProtKB-KW"/>
</dbReference>
<dbReference type="PANTHER" id="PTHR42742">
    <property type="entry name" value="TRANSCRIPTIONAL REPRESSOR MPRA"/>
    <property type="match status" value="1"/>
</dbReference>
<dbReference type="GO" id="GO:0046872">
    <property type="term" value="F:metal ion binding"/>
    <property type="evidence" value="ECO:0007669"/>
    <property type="project" value="UniProtKB-KW"/>
</dbReference>
<comment type="caution">
    <text evidence="3">The sequence shown here is derived from an EMBL/GenBank/DDBJ whole genome shotgun (WGS) entry which is preliminary data.</text>
</comment>
<dbReference type="PANTHER" id="PTHR42742:SF3">
    <property type="entry name" value="FRUCTOKINASE"/>
    <property type="match status" value="1"/>
</dbReference>
<dbReference type="InterPro" id="IPR014710">
    <property type="entry name" value="RmlC-like_jellyroll"/>
</dbReference>